<dbReference type="Proteomes" id="UP000593802">
    <property type="component" value="Chromosome"/>
</dbReference>
<dbReference type="AlphaFoldDB" id="A0A7I8D968"/>
<dbReference type="Pfam" id="PF09527">
    <property type="entry name" value="ATPase_gene1"/>
    <property type="match status" value="1"/>
</dbReference>
<evidence type="ECO:0000313" key="3">
    <source>
        <dbReference type="Proteomes" id="UP000593802"/>
    </source>
</evidence>
<gene>
    <name evidence="2" type="ORF">skT53_16100</name>
</gene>
<dbReference type="KEGG" id="eff:skT53_16100"/>
<keyword evidence="1" id="KW-0472">Membrane</keyword>
<keyword evidence="1" id="KW-1133">Transmembrane helix</keyword>
<dbReference type="InterPro" id="IPR032820">
    <property type="entry name" value="ATPase_put"/>
</dbReference>
<keyword evidence="1" id="KW-0812">Transmembrane</keyword>
<feature type="transmembrane region" description="Helical" evidence="1">
    <location>
        <begin position="20"/>
        <end position="41"/>
    </location>
</feature>
<keyword evidence="3" id="KW-1185">Reference proteome</keyword>
<sequence>MMQPSDDKNKNNPNNPYRAIGVVSAIGTDLAACLIGGVYLGRWVDGYFGTAPAFLLIGLFVGLATGIYSMIQLVKRFL</sequence>
<evidence type="ECO:0008006" key="4">
    <source>
        <dbReference type="Google" id="ProtNLM"/>
    </source>
</evidence>
<accession>A0A7I8D968</accession>
<evidence type="ECO:0000313" key="2">
    <source>
        <dbReference type="EMBL" id="BCJ86625.1"/>
    </source>
</evidence>
<dbReference type="EMBL" id="AP023366">
    <property type="protein sequence ID" value="BCJ86625.1"/>
    <property type="molecule type" value="Genomic_DNA"/>
</dbReference>
<name>A0A7I8D968_9BACL</name>
<feature type="transmembrane region" description="Helical" evidence="1">
    <location>
        <begin position="47"/>
        <end position="71"/>
    </location>
</feature>
<organism evidence="2 3">
    <name type="scientific">Effusibacillus dendaii</name>
    <dbReference type="NCBI Taxonomy" id="2743772"/>
    <lineage>
        <taxon>Bacteria</taxon>
        <taxon>Bacillati</taxon>
        <taxon>Bacillota</taxon>
        <taxon>Bacilli</taxon>
        <taxon>Bacillales</taxon>
        <taxon>Alicyclobacillaceae</taxon>
        <taxon>Effusibacillus</taxon>
    </lineage>
</organism>
<proteinExistence type="predicted"/>
<protein>
    <recommendedName>
        <fullName evidence="4">AtpZ/AtpI family protein</fullName>
    </recommendedName>
</protein>
<evidence type="ECO:0000256" key="1">
    <source>
        <dbReference type="SAM" id="Phobius"/>
    </source>
</evidence>
<reference evidence="2 3" key="1">
    <citation type="submission" date="2020-08" db="EMBL/GenBank/DDBJ databases">
        <title>Complete Genome Sequence of Effusibacillus dendaii Strain skT53, Isolated from Farmland soil.</title>
        <authorList>
            <person name="Konishi T."/>
            <person name="Kawasaki H."/>
        </authorList>
    </citation>
    <scope>NUCLEOTIDE SEQUENCE [LARGE SCALE GENOMIC DNA]</scope>
    <source>
        <strain evidence="3">skT53</strain>
    </source>
</reference>